<dbReference type="Proteomes" id="UP000038009">
    <property type="component" value="Unassembled WGS sequence"/>
</dbReference>
<organism evidence="4 5">
    <name type="scientific">Leptomonas seymouri</name>
    <dbReference type="NCBI Taxonomy" id="5684"/>
    <lineage>
        <taxon>Eukaryota</taxon>
        <taxon>Discoba</taxon>
        <taxon>Euglenozoa</taxon>
        <taxon>Kinetoplastea</taxon>
        <taxon>Metakinetoplastina</taxon>
        <taxon>Trypanosomatida</taxon>
        <taxon>Trypanosomatidae</taxon>
        <taxon>Leishmaniinae</taxon>
        <taxon>Leptomonas</taxon>
    </lineage>
</organism>
<accession>A0A0N1PD79</accession>
<keyword evidence="1" id="KW-0677">Repeat</keyword>
<feature type="transmembrane region" description="Helical" evidence="3">
    <location>
        <begin position="607"/>
        <end position="628"/>
    </location>
</feature>
<feature type="transmembrane region" description="Helical" evidence="3">
    <location>
        <begin position="468"/>
        <end position="489"/>
    </location>
</feature>
<comment type="caution">
    <text evidence="4">The sequence shown here is derived from an EMBL/GenBank/DDBJ whole genome shotgun (WGS) entry which is preliminary data.</text>
</comment>
<evidence type="ECO:0000256" key="2">
    <source>
        <dbReference type="SAM" id="MobiDB-lite"/>
    </source>
</evidence>
<feature type="transmembrane region" description="Helical" evidence="3">
    <location>
        <begin position="320"/>
        <end position="339"/>
    </location>
</feature>
<dbReference type="Pfam" id="PF02493">
    <property type="entry name" value="MORN"/>
    <property type="match status" value="2"/>
</dbReference>
<reference evidence="4 5" key="1">
    <citation type="journal article" date="2015" name="PLoS Pathog.">
        <title>Leptomonas seymouri: Adaptations to the Dixenous Life Cycle Analyzed by Genome Sequencing, Transcriptome Profiling and Co-infection with Leishmania donovani.</title>
        <authorList>
            <person name="Kraeva N."/>
            <person name="Butenko A."/>
            <person name="Hlavacova J."/>
            <person name="Kostygov A."/>
            <person name="Myskova J."/>
            <person name="Grybchuk D."/>
            <person name="Lestinova T."/>
            <person name="Votypka J."/>
            <person name="Volf P."/>
            <person name="Opperdoes F."/>
            <person name="Flegontov P."/>
            <person name="Lukes J."/>
            <person name="Yurchenko V."/>
        </authorList>
    </citation>
    <scope>NUCLEOTIDE SEQUENCE [LARGE SCALE GENOMIC DNA]</scope>
    <source>
        <strain evidence="4 5">ATCC 30220</strain>
    </source>
</reference>
<dbReference type="Gene3D" id="2.20.110.10">
    <property type="entry name" value="Histone H3 K4-specific methyltransferase SET7/9 N-terminal domain"/>
    <property type="match status" value="1"/>
</dbReference>
<evidence type="ECO:0000313" key="5">
    <source>
        <dbReference type="Proteomes" id="UP000038009"/>
    </source>
</evidence>
<evidence type="ECO:0000256" key="3">
    <source>
        <dbReference type="SAM" id="Phobius"/>
    </source>
</evidence>
<dbReference type="VEuPathDB" id="TriTrypDB:Lsey_0026_0370"/>
<feature type="transmembrane region" description="Helical" evidence="3">
    <location>
        <begin position="431"/>
        <end position="448"/>
    </location>
</feature>
<evidence type="ECO:0008006" key="6">
    <source>
        <dbReference type="Google" id="ProtNLM"/>
    </source>
</evidence>
<protein>
    <recommendedName>
        <fullName evidence="6">MORN repeat-containing protein</fullName>
    </recommendedName>
</protein>
<dbReference type="EMBL" id="LJSK01000026">
    <property type="protein sequence ID" value="KPI89341.1"/>
    <property type="molecule type" value="Genomic_DNA"/>
</dbReference>
<feature type="region of interest" description="Disordered" evidence="2">
    <location>
        <begin position="166"/>
        <end position="210"/>
    </location>
</feature>
<feature type="transmembrane region" description="Helical" evidence="3">
    <location>
        <begin position="570"/>
        <end position="591"/>
    </location>
</feature>
<dbReference type="OMA" id="CANHRAR"/>
<feature type="transmembrane region" description="Helical" evidence="3">
    <location>
        <begin position="359"/>
        <end position="379"/>
    </location>
</feature>
<gene>
    <name evidence="4" type="ORF">ABL78_1570</name>
</gene>
<keyword evidence="3" id="KW-1133">Transmembrane helix</keyword>
<evidence type="ECO:0000313" key="4">
    <source>
        <dbReference type="EMBL" id="KPI89341.1"/>
    </source>
</evidence>
<feature type="transmembrane region" description="Helical" evidence="3">
    <location>
        <begin position="681"/>
        <end position="705"/>
    </location>
</feature>
<dbReference type="SMART" id="SM00698">
    <property type="entry name" value="MORN"/>
    <property type="match status" value="2"/>
</dbReference>
<dbReference type="PANTHER" id="PTHR43215:SF14">
    <property type="entry name" value="RADIAL SPOKE HEAD 1 HOMOLOG"/>
    <property type="match status" value="1"/>
</dbReference>
<evidence type="ECO:0000256" key="1">
    <source>
        <dbReference type="ARBA" id="ARBA00022737"/>
    </source>
</evidence>
<keyword evidence="5" id="KW-1185">Reference proteome</keyword>
<feature type="transmembrane region" description="Helical" evidence="3">
    <location>
        <begin position="272"/>
        <end position="291"/>
    </location>
</feature>
<proteinExistence type="predicted"/>
<keyword evidence="3" id="KW-0812">Transmembrane</keyword>
<name>A0A0N1PD79_LEPSE</name>
<dbReference type="PANTHER" id="PTHR43215">
    <property type="entry name" value="RADIAL SPOKE HEAD 1 HOMOLOG"/>
    <property type="match status" value="1"/>
</dbReference>
<dbReference type="OrthoDB" id="270720at2759"/>
<sequence>MASPTPDASVADFLGDRLPTDFSEVAVASKRTGMGYLQYSNGVIYEGEWLNGERHGLGVCFYPSGNIFVGQFRSGLMEGRGTMFFATGECFSGEFRHSAIYKGVYSSHGQEISGVWQDGKRLSETPAKTPEVLQRARAALFCTIVEHVNDYLWGAVNESTPLTFPSRPQESFSLRPPLDIPTSVDGGPSGNNTNSNNTHKPPPLRSHRVPTTQGLEDVNRSFASLRYRAPSSLGDGEGKEGLRNAELQYGSPDTIFTCAIPAPCEVFSIQRFLRRLFVFLFPFLSLPRFPFAPLRISSLQEEREFVVSGAALRNNFDAPTFSLCVIAVGMLCLVSSIVIVACRVPLGSVQDGYLTLPDMVIPCVLWFVVGLVSASYYAFFRIPHGLERVDRRLTPKLSAFAASLVDAKARVCIFTYDEDGRGKVMNKHYKYRWLVFSIVFGAMMSFSAPATRGGFGHNMFCKGGFEMAAALLAFFATFFFASTLSYYVLKLTDMQREVHAKLHVLTNLAFLERHCIMNPSNHAHMTFDLDELFDPQNLFAGFPGWYCLRSLILSTSVCANHCARRMSMGVFWFAMTCAYLVGLSDTFYMLANHYDRSSRYYSTGHSYAFFTFLLWGPLLMRYFCVCLATRQEMDRHLYIMDITGLYQRMRMSDAEASDVIQHCRRASAVSDAAPEIFDKSIYALFCACMTILWMAAAAAICFQLGEAIYY</sequence>
<dbReference type="InterPro" id="IPR003409">
    <property type="entry name" value="MORN"/>
</dbReference>
<dbReference type="SUPFAM" id="SSF82185">
    <property type="entry name" value="Histone H3 K4-specific methyltransferase SET7/9 N-terminal domain"/>
    <property type="match status" value="1"/>
</dbReference>
<keyword evidence="3" id="KW-0472">Membrane</keyword>
<dbReference type="AlphaFoldDB" id="A0A0N1PD79"/>